<sequence>MGLHGQYEIMGMGFRSQIEFKGSLSELFFLFLLYIYWFSIPIRALKILLCFSPFVYQEFISLVFYFSKCLVPC</sequence>
<organism evidence="2 3">
    <name type="scientific">Rosa chinensis</name>
    <name type="common">China rose</name>
    <dbReference type="NCBI Taxonomy" id="74649"/>
    <lineage>
        <taxon>Eukaryota</taxon>
        <taxon>Viridiplantae</taxon>
        <taxon>Streptophyta</taxon>
        <taxon>Embryophyta</taxon>
        <taxon>Tracheophyta</taxon>
        <taxon>Spermatophyta</taxon>
        <taxon>Magnoliopsida</taxon>
        <taxon>eudicotyledons</taxon>
        <taxon>Gunneridae</taxon>
        <taxon>Pentapetalae</taxon>
        <taxon>rosids</taxon>
        <taxon>fabids</taxon>
        <taxon>Rosales</taxon>
        <taxon>Rosaceae</taxon>
        <taxon>Rosoideae</taxon>
        <taxon>Rosoideae incertae sedis</taxon>
        <taxon>Rosa</taxon>
    </lineage>
</organism>
<reference evidence="2 3" key="1">
    <citation type="journal article" date="2018" name="Nat. Genet.">
        <title>The Rosa genome provides new insights in the design of modern roses.</title>
        <authorList>
            <person name="Bendahmane M."/>
        </authorList>
    </citation>
    <scope>NUCLEOTIDE SEQUENCE [LARGE SCALE GENOMIC DNA]</scope>
    <source>
        <strain evidence="3">cv. Old Blush</strain>
    </source>
</reference>
<feature type="transmembrane region" description="Helical" evidence="1">
    <location>
        <begin position="20"/>
        <end position="40"/>
    </location>
</feature>
<dbReference type="EMBL" id="PDCK01000040">
    <property type="protein sequence ID" value="PRQ53255.1"/>
    <property type="molecule type" value="Genomic_DNA"/>
</dbReference>
<evidence type="ECO:0000256" key="1">
    <source>
        <dbReference type="SAM" id="Phobius"/>
    </source>
</evidence>
<keyword evidence="1" id="KW-1133">Transmembrane helix</keyword>
<evidence type="ECO:0000313" key="2">
    <source>
        <dbReference type="EMBL" id="PRQ53255.1"/>
    </source>
</evidence>
<keyword evidence="1" id="KW-0472">Membrane</keyword>
<keyword evidence="1" id="KW-0812">Transmembrane</keyword>
<evidence type="ECO:0000313" key="3">
    <source>
        <dbReference type="Proteomes" id="UP000238479"/>
    </source>
</evidence>
<dbReference type="AlphaFoldDB" id="A0A2P6S3K9"/>
<accession>A0A2P6S3K9</accession>
<protein>
    <submittedName>
        <fullName evidence="2">Uncharacterized protein</fullName>
    </submittedName>
</protein>
<proteinExistence type="predicted"/>
<dbReference type="Proteomes" id="UP000238479">
    <property type="component" value="Chromosome 2"/>
</dbReference>
<dbReference type="Gramene" id="PRQ53255">
    <property type="protein sequence ID" value="PRQ53255"/>
    <property type="gene ID" value="RchiOBHm_Chr2g0164501"/>
</dbReference>
<comment type="caution">
    <text evidence="2">The sequence shown here is derived from an EMBL/GenBank/DDBJ whole genome shotgun (WGS) entry which is preliminary data.</text>
</comment>
<name>A0A2P6S3K9_ROSCH</name>
<keyword evidence="3" id="KW-1185">Reference proteome</keyword>
<gene>
    <name evidence="2" type="ORF">RchiOBHm_Chr2g0164501</name>
</gene>